<organism evidence="1 2">
    <name type="scientific">Favolaschia claudopus</name>
    <dbReference type="NCBI Taxonomy" id="2862362"/>
    <lineage>
        <taxon>Eukaryota</taxon>
        <taxon>Fungi</taxon>
        <taxon>Dikarya</taxon>
        <taxon>Basidiomycota</taxon>
        <taxon>Agaricomycotina</taxon>
        <taxon>Agaricomycetes</taxon>
        <taxon>Agaricomycetidae</taxon>
        <taxon>Agaricales</taxon>
        <taxon>Marasmiineae</taxon>
        <taxon>Mycenaceae</taxon>
        <taxon>Favolaschia</taxon>
    </lineage>
</organism>
<evidence type="ECO:0000313" key="1">
    <source>
        <dbReference type="EMBL" id="KAK7042159.1"/>
    </source>
</evidence>
<keyword evidence="2" id="KW-1185">Reference proteome</keyword>
<protein>
    <submittedName>
        <fullName evidence="1">Uncharacterized protein</fullName>
    </submittedName>
</protein>
<sequence>MDSFNPTTAKVDDIVLLPTDEDSGTGSSGQCVVCKEDTSLPTVNEDSGTGSSGQCVIA</sequence>
<name>A0AAW0CSW9_9AGAR</name>
<proteinExistence type="predicted"/>
<evidence type="ECO:0000313" key="2">
    <source>
        <dbReference type="Proteomes" id="UP001362999"/>
    </source>
</evidence>
<accession>A0AAW0CSW9</accession>
<dbReference type="AlphaFoldDB" id="A0AAW0CSW9"/>
<gene>
    <name evidence="1" type="ORF">R3P38DRAFT_2888853</name>
</gene>
<dbReference type="EMBL" id="JAWWNJ010000013">
    <property type="protein sequence ID" value="KAK7042159.1"/>
    <property type="molecule type" value="Genomic_DNA"/>
</dbReference>
<dbReference type="Proteomes" id="UP001362999">
    <property type="component" value="Unassembled WGS sequence"/>
</dbReference>
<reference evidence="1 2" key="1">
    <citation type="journal article" date="2024" name="J Genomics">
        <title>Draft genome sequencing and assembly of Favolaschia claudopus CIRM-BRFM 2984 isolated from oak limbs.</title>
        <authorList>
            <person name="Navarro D."/>
            <person name="Drula E."/>
            <person name="Chaduli D."/>
            <person name="Cazenave R."/>
            <person name="Ahrendt S."/>
            <person name="Wang J."/>
            <person name="Lipzen A."/>
            <person name="Daum C."/>
            <person name="Barry K."/>
            <person name="Grigoriev I.V."/>
            <person name="Favel A."/>
            <person name="Rosso M.N."/>
            <person name="Martin F."/>
        </authorList>
    </citation>
    <scope>NUCLEOTIDE SEQUENCE [LARGE SCALE GENOMIC DNA]</scope>
    <source>
        <strain evidence="1 2">CIRM-BRFM 2984</strain>
    </source>
</reference>
<comment type="caution">
    <text evidence="1">The sequence shown here is derived from an EMBL/GenBank/DDBJ whole genome shotgun (WGS) entry which is preliminary data.</text>
</comment>